<keyword evidence="1" id="KW-1133">Transmembrane helix</keyword>
<keyword evidence="1" id="KW-0812">Transmembrane</keyword>
<sequence>MHEIRSTLKKLYEYAGDKISSLPKDLSLDFKSIVAQAEMLRNSDYYTQLWDICQEVFTHHNKELEPFTVACYFLGCMTKSPDGMEEGCTLLCAGAMSPPSCEDEFSYCSKNTYWLKKTRNGNVLQIMGECQGSSQAYIYVNYNCLESFPGFQKRDIAILTDFGITEVHLYGYYNNRYYELTGGFISIKVLPICDKDSSSERNRGFWLALCVLVIIIIFLIIWYIWRNGLDKSDVEYLSYDPKPSHAEMRSVR</sequence>
<reference evidence="2" key="1">
    <citation type="journal article" date="2019" name="MBio">
        <title>Virus Genomes from Deep Sea Sediments Expand the Ocean Megavirome and Support Independent Origins of Viral Gigantism.</title>
        <authorList>
            <person name="Backstrom D."/>
            <person name="Yutin N."/>
            <person name="Jorgensen S.L."/>
            <person name="Dharamshi J."/>
            <person name="Homa F."/>
            <person name="Zaremba-Niedwiedzka K."/>
            <person name="Spang A."/>
            <person name="Wolf Y.I."/>
            <person name="Koonin E.V."/>
            <person name="Ettema T.J."/>
        </authorList>
    </citation>
    <scope>NUCLEOTIDE SEQUENCE</scope>
</reference>
<keyword evidence="1" id="KW-0472">Membrane</keyword>
<organism evidence="2">
    <name type="scientific">Pithovirus LCPAC403</name>
    <dbReference type="NCBI Taxonomy" id="2506596"/>
    <lineage>
        <taxon>Viruses</taxon>
        <taxon>Pithoviruses</taxon>
    </lineage>
</organism>
<name>A0A481ZAU2_9VIRU</name>
<evidence type="ECO:0008006" key="3">
    <source>
        <dbReference type="Google" id="ProtNLM"/>
    </source>
</evidence>
<protein>
    <recommendedName>
        <fullName evidence="3">Transmembrane protein</fullName>
    </recommendedName>
</protein>
<proteinExistence type="predicted"/>
<feature type="transmembrane region" description="Helical" evidence="1">
    <location>
        <begin position="205"/>
        <end position="225"/>
    </location>
</feature>
<accession>A0A481ZAU2</accession>
<evidence type="ECO:0000256" key="1">
    <source>
        <dbReference type="SAM" id="Phobius"/>
    </source>
</evidence>
<gene>
    <name evidence="2" type="ORF">LCPAC403_01770</name>
</gene>
<dbReference type="EMBL" id="MK500589">
    <property type="protein sequence ID" value="QBK93043.1"/>
    <property type="molecule type" value="Genomic_DNA"/>
</dbReference>
<evidence type="ECO:0000313" key="2">
    <source>
        <dbReference type="EMBL" id="QBK93043.1"/>
    </source>
</evidence>